<feature type="transmembrane region" description="Helical" evidence="1">
    <location>
        <begin position="732"/>
        <end position="750"/>
    </location>
</feature>
<evidence type="ECO:0000313" key="6">
    <source>
        <dbReference type="Proteomes" id="UP000240572"/>
    </source>
</evidence>
<evidence type="ECO:0000256" key="1">
    <source>
        <dbReference type="SAM" id="Phobius"/>
    </source>
</evidence>
<dbReference type="Proteomes" id="UP000240572">
    <property type="component" value="Unassembled WGS sequence"/>
</dbReference>
<dbReference type="Pfam" id="PF07494">
    <property type="entry name" value="Reg_prop"/>
    <property type="match status" value="1"/>
</dbReference>
<accession>A0A2P8D063</accession>
<organism evidence="5 6">
    <name type="scientific">Taibaiella chishuiensis</name>
    <dbReference type="NCBI Taxonomy" id="1434707"/>
    <lineage>
        <taxon>Bacteria</taxon>
        <taxon>Pseudomonadati</taxon>
        <taxon>Bacteroidota</taxon>
        <taxon>Chitinophagia</taxon>
        <taxon>Chitinophagales</taxon>
        <taxon>Chitinophagaceae</taxon>
        <taxon>Taibaiella</taxon>
    </lineage>
</organism>
<dbReference type="Gene3D" id="2.60.40.10">
    <property type="entry name" value="Immunoglobulins"/>
    <property type="match status" value="1"/>
</dbReference>
<evidence type="ECO:0000313" key="5">
    <source>
        <dbReference type="EMBL" id="PSK90622.1"/>
    </source>
</evidence>
<proteinExistence type="predicted"/>
<keyword evidence="2" id="KW-0732">Signal</keyword>
<dbReference type="InterPro" id="IPR010559">
    <property type="entry name" value="Sig_transdc_His_kin_internal"/>
</dbReference>
<keyword evidence="6" id="KW-1185">Reference proteome</keyword>
<dbReference type="EMBL" id="PYGD01000007">
    <property type="protein sequence ID" value="PSK90622.1"/>
    <property type="molecule type" value="Genomic_DNA"/>
</dbReference>
<feature type="domain" description="Two component regulator three Y" evidence="4">
    <location>
        <begin position="662"/>
        <end position="714"/>
    </location>
</feature>
<dbReference type="PANTHER" id="PTHR34220">
    <property type="entry name" value="SENSOR HISTIDINE KINASE YPDA"/>
    <property type="match status" value="1"/>
</dbReference>
<dbReference type="GO" id="GO:0016020">
    <property type="term" value="C:membrane"/>
    <property type="evidence" value="ECO:0007669"/>
    <property type="project" value="InterPro"/>
</dbReference>
<protein>
    <submittedName>
        <fullName evidence="5">Two component regulator with propeller domain</fullName>
    </submittedName>
</protein>
<keyword evidence="1" id="KW-0812">Transmembrane</keyword>
<feature type="domain" description="Signal transduction histidine kinase internal region" evidence="3">
    <location>
        <begin position="770"/>
        <end position="848"/>
    </location>
</feature>
<dbReference type="InterPro" id="IPR050640">
    <property type="entry name" value="Bact_2-comp_sensor_kinase"/>
</dbReference>
<dbReference type="AlphaFoldDB" id="A0A2P8D063"/>
<evidence type="ECO:0000259" key="3">
    <source>
        <dbReference type="Pfam" id="PF06580"/>
    </source>
</evidence>
<dbReference type="Pfam" id="PF07495">
    <property type="entry name" value="Y_Y_Y"/>
    <property type="match status" value="1"/>
</dbReference>
<dbReference type="Gene3D" id="2.130.10.10">
    <property type="entry name" value="YVTN repeat-like/Quinoprotein amine dehydrogenase"/>
    <property type="match status" value="2"/>
</dbReference>
<dbReference type="InterPro" id="IPR011110">
    <property type="entry name" value="Reg_prop"/>
</dbReference>
<dbReference type="InterPro" id="IPR015943">
    <property type="entry name" value="WD40/YVTN_repeat-like_dom_sf"/>
</dbReference>
<gene>
    <name evidence="5" type="ORF">B0I18_10732</name>
</gene>
<dbReference type="PANTHER" id="PTHR34220:SF7">
    <property type="entry name" value="SENSOR HISTIDINE KINASE YPDA"/>
    <property type="match status" value="1"/>
</dbReference>
<dbReference type="RefSeq" id="WP_106523907.1">
    <property type="nucleotide sequence ID" value="NZ_PYGD01000007.1"/>
</dbReference>
<feature type="signal peptide" evidence="2">
    <location>
        <begin position="1"/>
        <end position="17"/>
    </location>
</feature>
<dbReference type="Pfam" id="PF06580">
    <property type="entry name" value="His_kinase"/>
    <property type="match status" value="1"/>
</dbReference>
<dbReference type="OrthoDB" id="900814at2"/>
<evidence type="ECO:0000256" key="2">
    <source>
        <dbReference type="SAM" id="SignalP"/>
    </source>
</evidence>
<keyword evidence="1" id="KW-0472">Membrane</keyword>
<evidence type="ECO:0000259" key="4">
    <source>
        <dbReference type="Pfam" id="PF07495"/>
    </source>
</evidence>
<dbReference type="InterPro" id="IPR011123">
    <property type="entry name" value="Y_Y_Y"/>
</dbReference>
<comment type="caution">
    <text evidence="5">The sequence shown here is derived from an EMBL/GenBank/DDBJ whole genome shotgun (WGS) entry which is preliminary data.</text>
</comment>
<reference evidence="5 6" key="1">
    <citation type="submission" date="2018-03" db="EMBL/GenBank/DDBJ databases">
        <title>Genomic Encyclopedia of Type Strains, Phase III (KMG-III): the genomes of soil and plant-associated and newly described type strains.</title>
        <authorList>
            <person name="Whitman W."/>
        </authorList>
    </citation>
    <scope>NUCLEOTIDE SEQUENCE [LARGE SCALE GENOMIC DNA]</scope>
    <source>
        <strain evidence="5 6">CGMCC 1.12700</strain>
    </source>
</reference>
<sequence length="951" mass="106468">MRLLCLLVCLLSGALYAQQPFLRDVWLGESRVPVKVNVLAQDPRGYIMAGTDKGLFRYNGALSKEVPSRIPGAVTALALIDGELWLGYKNGQLGKLVRDSVQPLPFKNYTNTTTVNAIKKAADATVFVATESGLVAVHKGVATTYTTRQGLSDNFVYNLAILPDGRILAGTDMGINDIRFRNGKPEIQVISMAEGLPDNIVRVIRNWPGSDRYWIGTQQRGGALYDMKARRNIAIKPNMPWFFGQVNDVLTLGAGKSLAATDEGYIVEADVHADDSLIARNFYFANRTFNALLRDTSGNIWCGTNTGLGMLSYEYIAGLPLDKPYSLSQVTAICCDRDNMLWIALKNKLYRIDLAGGNSALVPAGAFNDPVSSLYCDASNRLWLGSAGSGVWYKEPGQARFVKVPVTITGEDNILSITGTRSAIWIAGLNGVRELCYPDALGGIAVRHLHNKNTGIGSDYIYQLYADSKDRVWMATDGAGVCMYDGGHYYTWENFKVPGDDVVYSITEDAYGNIWAGTLKKNIYQYSRGLWTNRKQAGSAESNAGLSALQTNATGQVLALFQNRLDLWFPNSNAFRYFSTFSDMDIDSTSDVLNCTTRDKDGNIYLPYEHGILVVKNQASRFSIRPGVSILRVTSNSKDVMPGQDQFKPDDNFISFYFDGISYTNPEKLTYRYRLEGYSNNWIYTNEPVASFPKLPSGQFTFRVQVSLNGNFEAAREAVYSFGIAIPVWRRWWFITLLTLALLAAVLLLIRQRDNRMKRMASLQQDRIRMEYEHLKSQVNPHFLFNSLNTLTNLIEEDAGSAVTYTERLSDLYRNMLAYHDRSLIMLSEELEILSGYLYIQQNRFGKALQVETRLPADLARRKKIAPMALQLLVENAIKHNVVAISSPLIIFITANEEEIVVRNRINPKVNTDRKSGIGLANIRNRYALLTARPVYFMAIETEWVVRLPLL</sequence>
<dbReference type="InterPro" id="IPR013783">
    <property type="entry name" value="Ig-like_fold"/>
</dbReference>
<name>A0A2P8D063_9BACT</name>
<keyword evidence="1" id="KW-1133">Transmembrane helix</keyword>
<feature type="chain" id="PRO_5015164450" evidence="2">
    <location>
        <begin position="18"/>
        <end position="951"/>
    </location>
</feature>
<dbReference type="SUPFAM" id="SSF63829">
    <property type="entry name" value="Calcium-dependent phosphotriesterase"/>
    <property type="match status" value="2"/>
</dbReference>
<dbReference type="GO" id="GO:0000155">
    <property type="term" value="F:phosphorelay sensor kinase activity"/>
    <property type="evidence" value="ECO:0007669"/>
    <property type="project" value="InterPro"/>
</dbReference>